<dbReference type="RefSeq" id="WP_060818371.1">
    <property type="nucleotide sequence ID" value="NZ_FCOC02000003.1"/>
</dbReference>
<name>A0A158FVV7_CABSO</name>
<organism evidence="4 5">
    <name type="scientific">Caballeronia sordidicola</name>
    <name type="common">Burkholderia sordidicola</name>
    <dbReference type="NCBI Taxonomy" id="196367"/>
    <lineage>
        <taxon>Bacteria</taxon>
        <taxon>Pseudomonadati</taxon>
        <taxon>Pseudomonadota</taxon>
        <taxon>Betaproteobacteria</taxon>
        <taxon>Burkholderiales</taxon>
        <taxon>Burkholderiaceae</taxon>
        <taxon>Caballeronia</taxon>
    </lineage>
</organism>
<dbReference type="Pfam" id="PF20434">
    <property type="entry name" value="BD-FAE"/>
    <property type="match status" value="1"/>
</dbReference>
<sequence length="299" mass="32127">MPYRRFVRLLFVIAAALCVGPLCAEPLHLQDYLAMHGRSADEHVAYGPASSQFVELFRARGSGPFPVVVLVHGGCWARQYGGLRQIAPLAGALADKGWMVWSIEYRGIDEEGGGFPGTYLDVAQALQRLSGEASRLNIDLSRIVVVGHSAGAQLALWAAARHRIATGSALYSATPMRLPTVIGLGALPDLKDAGDIRRACGVNAVALTGKPQPGREEVFADTSPQSMLPIGSEMILINGELDSVAPPAIAKHFANDARRAGDSIRYIEVPNASHYDEVSIDSPVWPVLFRTIQTSFSSR</sequence>
<dbReference type="InterPro" id="IPR050300">
    <property type="entry name" value="GDXG_lipolytic_enzyme"/>
</dbReference>
<reference evidence="4 5" key="1">
    <citation type="submission" date="2016-01" db="EMBL/GenBank/DDBJ databases">
        <authorList>
            <person name="Oliw E.H."/>
        </authorList>
    </citation>
    <scope>NUCLEOTIDE SEQUENCE [LARGE SCALE GENOMIC DNA]</scope>
    <source>
        <strain evidence="4">LMG 22029</strain>
    </source>
</reference>
<dbReference type="AlphaFoldDB" id="A0A158FVV7"/>
<feature type="chain" id="PRO_5007810280" evidence="2">
    <location>
        <begin position="25"/>
        <end position="299"/>
    </location>
</feature>
<keyword evidence="2" id="KW-0732">Signal</keyword>
<proteinExistence type="predicted"/>
<evidence type="ECO:0000259" key="3">
    <source>
        <dbReference type="Pfam" id="PF20434"/>
    </source>
</evidence>
<dbReference type="SUPFAM" id="SSF53474">
    <property type="entry name" value="alpha/beta-Hydrolases"/>
    <property type="match status" value="1"/>
</dbReference>
<evidence type="ECO:0000313" key="4">
    <source>
        <dbReference type="EMBL" id="SAL23751.1"/>
    </source>
</evidence>
<evidence type="ECO:0000256" key="2">
    <source>
        <dbReference type="SAM" id="SignalP"/>
    </source>
</evidence>
<dbReference type="GO" id="GO:0016787">
    <property type="term" value="F:hydrolase activity"/>
    <property type="evidence" value="ECO:0007669"/>
    <property type="project" value="UniProtKB-KW"/>
</dbReference>
<accession>A0A158FVV7</accession>
<keyword evidence="1" id="KW-0378">Hydrolase</keyword>
<evidence type="ECO:0000313" key="5">
    <source>
        <dbReference type="Proteomes" id="UP000054893"/>
    </source>
</evidence>
<dbReference type="InterPro" id="IPR049492">
    <property type="entry name" value="BD-FAE-like_dom"/>
</dbReference>
<feature type="signal peptide" evidence="2">
    <location>
        <begin position="1"/>
        <end position="24"/>
    </location>
</feature>
<dbReference type="Proteomes" id="UP000054893">
    <property type="component" value="Unassembled WGS sequence"/>
</dbReference>
<dbReference type="InterPro" id="IPR029058">
    <property type="entry name" value="AB_hydrolase_fold"/>
</dbReference>
<gene>
    <name evidence="4" type="ORF">AWB64_01888</name>
</gene>
<dbReference type="PANTHER" id="PTHR48081">
    <property type="entry name" value="AB HYDROLASE SUPERFAMILY PROTEIN C4A8.06C"/>
    <property type="match status" value="1"/>
</dbReference>
<feature type="domain" description="BD-FAE-like" evidence="3">
    <location>
        <begin position="60"/>
        <end position="254"/>
    </location>
</feature>
<dbReference type="Gene3D" id="3.40.50.1820">
    <property type="entry name" value="alpha/beta hydrolase"/>
    <property type="match status" value="1"/>
</dbReference>
<dbReference type="PANTHER" id="PTHR48081:SF33">
    <property type="entry name" value="KYNURENINE FORMAMIDASE"/>
    <property type="match status" value="1"/>
</dbReference>
<evidence type="ECO:0000256" key="1">
    <source>
        <dbReference type="ARBA" id="ARBA00022801"/>
    </source>
</evidence>
<dbReference type="EMBL" id="FCOC02000003">
    <property type="protein sequence ID" value="SAL23751.1"/>
    <property type="molecule type" value="Genomic_DNA"/>
</dbReference>
<protein>
    <submittedName>
        <fullName evidence="4">Esterase/lipase-like protein</fullName>
    </submittedName>
</protein>
<dbReference type="OrthoDB" id="255603at2"/>